<keyword evidence="1" id="KW-0560">Oxidoreductase</keyword>
<protein>
    <recommendedName>
        <fullName evidence="2">Flavin reductase like domain-containing protein</fullName>
    </recommendedName>
</protein>
<evidence type="ECO:0000313" key="3">
    <source>
        <dbReference type="EMBL" id="BBC32365.1"/>
    </source>
</evidence>
<dbReference type="Pfam" id="PF01613">
    <property type="entry name" value="Flavin_Reduct"/>
    <property type="match status" value="1"/>
</dbReference>
<dbReference type="PANTHER" id="PTHR30466">
    <property type="entry name" value="FLAVIN REDUCTASE"/>
    <property type="match status" value="1"/>
</dbReference>
<dbReference type="Proteomes" id="UP001321542">
    <property type="component" value="Chromosome"/>
</dbReference>
<dbReference type="EMBL" id="AP018448">
    <property type="protein sequence ID" value="BBC32365.1"/>
    <property type="molecule type" value="Genomic_DNA"/>
</dbReference>
<proteinExistence type="predicted"/>
<dbReference type="PANTHER" id="PTHR30466:SF1">
    <property type="entry name" value="FMN REDUCTASE (NADH) RUTF"/>
    <property type="match status" value="1"/>
</dbReference>
<dbReference type="SMART" id="SM00903">
    <property type="entry name" value="Flavin_Reduct"/>
    <property type="match status" value="1"/>
</dbReference>
<organism evidence="3 4">
    <name type="scientific">Streptomyces graminofaciens</name>
    <dbReference type="NCBI Taxonomy" id="68212"/>
    <lineage>
        <taxon>Bacteria</taxon>
        <taxon>Bacillati</taxon>
        <taxon>Actinomycetota</taxon>
        <taxon>Actinomycetes</taxon>
        <taxon>Kitasatosporales</taxon>
        <taxon>Streptomycetaceae</taxon>
        <taxon>Streptomyces</taxon>
    </lineage>
</organism>
<dbReference type="InterPro" id="IPR012349">
    <property type="entry name" value="Split_barrel_FMN-bd"/>
</dbReference>
<feature type="domain" description="Flavin reductase like" evidence="2">
    <location>
        <begin position="12"/>
        <end position="156"/>
    </location>
</feature>
<dbReference type="RefSeq" id="WP_286251468.1">
    <property type="nucleotide sequence ID" value="NZ_AP018448.1"/>
</dbReference>
<name>A0ABM9SBR6_9ACTN</name>
<dbReference type="InterPro" id="IPR050268">
    <property type="entry name" value="NADH-dep_flavin_reductase"/>
</dbReference>
<evidence type="ECO:0000313" key="4">
    <source>
        <dbReference type="Proteomes" id="UP001321542"/>
    </source>
</evidence>
<evidence type="ECO:0000259" key="2">
    <source>
        <dbReference type="SMART" id="SM00903"/>
    </source>
</evidence>
<dbReference type="InterPro" id="IPR002563">
    <property type="entry name" value="Flavin_Rdtase-like_dom"/>
</dbReference>
<reference evidence="3 4" key="1">
    <citation type="journal article" date="2010" name="ChemBioChem">
        <title>Cloning and characterization of the biosynthetic gene cluster of 16-membered macrolide antibiotic FD-891: involvement of a dual functional cytochrome P450 monooxygenase catalyzing epoxidation and hydroxylation.</title>
        <authorList>
            <person name="Kudo F."/>
            <person name="Motegi A."/>
            <person name="Mizoue K."/>
            <person name="Eguchi T."/>
        </authorList>
    </citation>
    <scope>NUCLEOTIDE SEQUENCE [LARGE SCALE GENOMIC DNA]</scope>
    <source>
        <strain evidence="3 4">A-8890</strain>
    </source>
</reference>
<keyword evidence="4" id="KW-1185">Reference proteome</keyword>
<dbReference type="SUPFAM" id="SSF50475">
    <property type="entry name" value="FMN-binding split barrel"/>
    <property type="match status" value="1"/>
</dbReference>
<dbReference type="Gene3D" id="2.30.110.10">
    <property type="entry name" value="Electron Transport, Fmn-binding Protein, Chain A"/>
    <property type="match status" value="1"/>
</dbReference>
<sequence>MTIDGTALRTALRPYASGVAVLTATDSAGPVGVTITSLTSISTEPALVSFALADTSSTWARIKDSRWFGIHILAGDQMELAGRFATRGVDRFAPPTRWHIGPHGVPLLDDCLSWLVCSRYDRIRLGDHHLVVAAVDHAQTGAEGDSLIHLHGALHPVAPIVLTTGM</sequence>
<reference evidence="3 4" key="2">
    <citation type="journal article" date="2023" name="ChemBioChem">
        <title>Acyltransferase Domain Exchange between Two Independent Type I Polyketide Synthases in the Same Producer Strain of Macrolide Antibiotics.</title>
        <authorList>
            <person name="Kudo F."/>
            <person name="Kishikawa K."/>
            <person name="Tsuboi K."/>
            <person name="Kido T."/>
            <person name="Usui T."/>
            <person name="Hashimoto J."/>
            <person name="Shin-Ya K."/>
            <person name="Miyanaga A."/>
            <person name="Eguchi T."/>
        </authorList>
    </citation>
    <scope>NUCLEOTIDE SEQUENCE [LARGE SCALE GENOMIC DNA]</scope>
    <source>
        <strain evidence="3 4">A-8890</strain>
    </source>
</reference>
<gene>
    <name evidence="3" type="ORF">SGFS_036590</name>
</gene>
<evidence type="ECO:0000256" key="1">
    <source>
        <dbReference type="ARBA" id="ARBA00023002"/>
    </source>
</evidence>
<accession>A0ABM9SBR6</accession>